<evidence type="ECO:0008006" key="4">
    <source>
        <dbReference type="Google" id="ProtNLM"/>
    </source>
</evidence>
<feature type="transmembrane region" description="Helical" evidence="1">
    <location>
        <begin position="210"/>
        <end position="232"/>
    </location>
</feature>
<sequence>MLSTSGGGKLRAAVTTVLLLLCAVASVSVVTLVVVTTAPDGVRDLRAYQAAGRCPAAPSAPAECRWTQEFTVSGVHLSRGRNDSFRVLLTGPDGTRWRTSYSSGGPLLYGIGEGDRVTGTIWRGLLTEIASGEVSQKTLDAPADMRARVLVLALIVIPPGLLLTAACVWRLCRLRAAPTPGMVATGGLAAGLLIGTLFCLLLLGDHAENPWWLAGVWAPMTALLTIVARVYVNQKHAAATAPG</sequence>
<dbReference type="Proteomes" id="UP001500503">
    <property type="component" value="Unassembled WGS sequence"/>
</dbReference>
<evidence type="ECO:0000313" key="3">
    <source>
        <dbReference type="Proteomes" id="UP001500503"/>
    </source>
</evidence>
<gene>
    <name evidence="2" type="ORF">GCM10023191_089860</name>
</gene>
<protein>
    <recommendedName>
        <fullName evidence="4">Integral membrane protein</fullName>
    </recommendedName>
</protein>
<feature type="transmembrane region" description="Helical" evidence="1">
    <location>
        <begin position="181"/>
        <end position="204"/>
    </location>
</feature>
<dbReference type="RefSeq" id="WP_345474727.1">
    <property type="nucleotide sequence ID" value="NZ_BAABHF010000057.1"/>
</dbReference>
<accession>A0ABP8R3M3</accession>
<keyword evidence="1" id="KW-0812">Transmembrane</keyword>
<keyword evidence="3" id="KW-1185">Reference proteome</keyword>
<keyword evidence="1" id="KW-0472">Membrane</keyword>
<name>A0ABP8R3M3_9ACTN</name>
<proteinExistence type="predicted"/>
<reference evidence="3" key="1">
    <citation type="journal article" date="2019" name="Int. J. Syst. Evol. Microbiol.">
        <title>The Global Catalogue of Microorganisms (GCM) 10K type strain sequencing project: providing services to taxonomists for standard genome sequencing and annotation.</title>
        <authorList>
            <consortium name="The Broad Institute Genomics Platform"/>
            <consortium name="The Broad Institute Genome Sequencing Center for Infectious Disease"/>
            <person name="Wu L."/>
            <person name="Ma J."/>
        </authorList>
    </citation>
    <scope>NUCLEOTIDE SEQUENCE [LARGE SCALE GENOMIC DNA]</scope>
    <source>
        <strain evidence="3">JCM 17933</strain>
    </source>
</reference>
<keyword evidence="1" id="KW-1133">Transmembrane helix</keyword>
<evidence type="ECO:0000313" key="2">
    <source>
        <dbReference type="EMBL" id="GAA4517417.1"/>
    </source>
</evidence>
<feature type="transmembrane region" description="Helical" evidence="1">
    <location>
        <begin position="12"/>
        <end position="35"/>
    </location>
</feature>
<comment type="caution">
    <text evidence="2">The sequence shown here is derived from an EMBL/GenBank/DDBJ whole genome shotgun (WGS) entry which is preliminary data.</text>
</comment>
<organism evidence="2 3">
    <name type="scientific">Actinoallomurus oryzae</name>
    <dbReference type="NCBI Taxonomy" id="502180"/>
    <lineage>
        <taxon>Bacteria</taxon>
        <taxon>Bacillati</taxon>
        <taxon>Actinomycetota</taxon>
        <taxon>Actinomycetes</taxon>
        <taxon>Streptosporangiales</taxon>
        <taxon>Thermomonosporaceae</taxon>
        <taxon>Actinoallomurus</taxon>
    </lineage>
</organism>
<evidence type="ECO:0000256" key="1">
    <source>
        <dbReference type="SAM" id="Phobius"/>
    </source>
</evidence>
<feature type="transmembrane region" description="Helical" evidence="1">
    <location>
        <begin position="149"/>
        <end position="169"/>
    </location>
</feature>
<dbReference type="EMBL" id="BAABHF010000057">
    <property type="protein sequence ID" value="GAA4517417.1"/>
    <property type="molecule type" value="Genomic_DNA"/>
</dbReference>